<dbReference type="PANTHER" id="PTHR43525">
    <property type="entry name" value="PROTEIN MALY"/>
    <property type="match status" value="1"/>
</dbReference>
<dbReference type="EMBL" id="DF967972">
    <property type="protein sequence ID" value="GAP15171.1"/>
    <property type="molecule type" value="Genomic_DNA"/>
</dbReference>
<dbReference type="Gene3D" id="3.40.640.10">
    <property type="entry name" value="Type I PLP-dependent aspartate aminotransferase-like (Major domain)"/>
    <property type="match status" value="1"/>
</dbReference>
<dbReference type="SUPFAM" id="SSF53383">
    <property type="entry name" value="PLP-dependent transferases"/>
    <property type="match status" value="1"/>
</dbReference>
<keyword evidence="8" id="KW-1185">Reference proteome</keyword>
<evidence type="ECO:0000256" key="3">
    <source>
        <dbReference type="ARBA" id="ARBA00022898"/>
    </source>
</evidence>
<organism evidence="7">
    <name type="scientific">Longilinea arvoryzae</name>
    <dbReference type="NCBI Taxonomy" id="360412"/>
    <lineage>
        <taxon>Bacteria</taxon>
        <taxon>Bacillati</taxon>
        <taxon>Chloroflexota</taxon>
        <taxon>Anaerolineae</taxon>
        <taxon>Anaerolineales</taxon>
        <taxon>Anaerolineaceae</taxon>
        <taxon>Longilinea</taxon>
    </lineage>
</organism>
<dbReference type="PANTHER" id="PTHR43525:SF1">
    <property type="entry name" value="PROTEIN MALY"/>
    <property type="match status" value="1"/>
</dbReference>
<evidence type="ECO:0000256" key="4">
    <source>
        <dbReference type="ARBA" id="ARBA00023239"/>
    </source>
</evidence>
<dbReference type="NCBIfam" id="TIGR04350">
    <property type="entry name" value="C_S_lyase_PatB"/>
    <property type="match status" value="1"/>
</dbReference>
<sequence>MDPRFDILPDRKNTNSVKWSVYKPDVLPMWVADMDFRSPEAVLRALQKEVDLGVFGYPDGSDELKDVIVKRMAELYHWVIRPEDVVLISGVVTGLNMVAHLFSKVGGEALVQIPIYPPFLSAPGNAGLSRVDVEMIHQPDGSYDIDFEAFEAAITDRTRVFMLCNPHNPVGRVYRRDELERLAEICLRHNILICSDEIHCDLIFSGYHHVPIATLQPEIAHNTITLMAPSKTYNIPGLECSFAVIPNPELRERFEKAGEGMNSWVNLMGLVAGKAAYQDGQDWLSDLMKYLEGNRDFLFDFVNQHLSGVRMAKPEGTYLGWLDCNDAGIQGSPYEFFLQNAKVALNDGKAFGRGAEGFVRLNFGCPRSMLEDALQRMKQALEQLKQPVQS</sequence>
<evidence type="ECO:0000313" key="8">
    <source>
        <dbReference type="Proteomes" id="UP000055060"/>
    </source>
</evidence>
<evidence type="ECO:0000256" key="5">
    <source>
        <dbReference type="ARBA" id="ARBA00037974"/>
    </source>
</evidence>
<dbReference type="InterPro" id="IPR051798">
    <property type="entry name" value="Class-II_PLP-Dep_Aminotrans"/>
</dbReference>
<proteinExistence type="inferred from homology"/>
<keyword evidence="4" id="KW-0456">Lyase</keyword>
<evidence type="ECO:0000256" key="2">
    <source>
        <dbReference type="ARBA" id="ARBA00012224"/>
    </source>
</evidence>
<dbReference type="GO" id="GO:0030170">
    <property type="term" value="F:pyridoxal phosphate binding"/>
    <property type="evidence" value="ECO:0007669"/>
    <property type="project" value="InterPro"/>
</dbReference>
<feature type="domain" description="Aminotransferase class I/classII large" evidence="6">
    <location>
        <begin position="33"/>
        <end position="376"/>
    </location>
</feature>
<evidence type="ECO:0000313" key="7">
    <source>
        <dbReference type="EMBL" id="GAP15171.1"/>
    </source>
</evidence>
<dbReference type="EC" id="4.4.1.13" evidence="2"/>
<dbReference type="InterPro" id="IPR015421">
    <property type="entry name" value="PyrdxlP-dep_Trfase_major"/>
</dbReference>
<name>A0A0S7BKK8_9CHLR</name>
<dbReference type="Gene3D" id="3.90.1150.10">
    <property type="entry name" value="Aspartate Aminotransferase, domain 1"/>
    <property type="match status" value="1"/>
</dbReference>
<accession>A0A0S7BKK8</accession>
<gene>
    <name evidence="7" type="ORF">LARV_02953</name>
</gene>
<dbReference type="Pfam" id="PF00155">
    <property type="entry name" value="Aminotran_1_2"/>
    <property type="match status" value="1"/>
</dbReference>
<reference evidence="7" key="1">
    <citation type="submission" date="2015-07" db="EMBL/GenBank/DDBJ databases">
        <title>Draft Genome Sequences of Anaerolinea thermolimosa IMO-1, Bellilinea caldifistulae GOMI-1, Leptolinea tardivitalis YMTK-2, Levilinea saccharolytica KIBI-1,Longilinea arvoryzae KOME-1, Previously Described as Members of the Anaerolineaceae (Chloroflexi).</title>
        <authorList>
            <person name="Sekiguchi Y."/>
            <person name="Ohashi A."/>
            <person name="Matsuura N."/>
            <person name="Tourlousse M.D."/>
        </authorList>
    </citation>
    <scope>NUCLEOTIDE SEQUENCE [LARGE SCALE GENOMIC DNA]</scope>
    <source>
        <strain evidence="7">KOME-1</strain>
    </source>
</reference>
<dbReference type="STRING" id="360412.LARV_02953"/>
<dbReference type="CDD" id="cd00609">
    <property type="entry name" value="AAT_like"/>
    <property type="match status" value="1"/>
</dbReference>
<dbReference type="InterPro" id="IPR027619">
    <property type="entry name" value="C-S_lyase_PatB-like"/>
</dbReference>
<dbReference type="InterPro" id="IPR015422">
    <property type="entry name" value="PyrdxlP-dep_Trfase_small"/>
</dbReference>
<dbReference type="OrthoDB" id="9802872at2"/>
<dbReference type="InterPro" id="IPR004839">
    <property type="entry name" value="Aminotransferase_I/II_large"/>
</dbReference>
<dbReference type="RefSeq" id="WP_075074364.1">
    <property type="nucleotide sequence ID" value="NZ_DF967972.1"/>
</dbReference>
<dbReference type="AlphaFoldDB" id="A0A0S7BKK8"/>
<protein>
    <recommendedName>
        <fullName evidence="2">cysteine-S-conjugate beta-lyase</fullName>
        <ecNumber evidence="2">4.4.1.13</ecNumber>
    </recommendedName>
</protein>
<dbReference type="GO" id="GO:0047804">
    <property type="term" value="F:cysteine-S-conjugate beta-lyase activity"/>
    <property type="evidence" value="ECO:0007669"/>
    <property type="project" value="UniProtKB-EC"/>
</dbReference>
<comment type="similarity">
    <text evidence="5">Belongs to the class-II pyridoxal-phosphate-dependent aminotransferase family. MalY/PatB cystathionine beta-lyase subfamily.</text>
</comment>
<keyword evidence="3" id="KW-0663">Pyridoxal phosphate</keyword>
<dbReference type="InterPro" id="IPR015424">
    <property type="entry name" value="PyrdxlP-dep_Trfase"/>
</dbReference>
<comment type="cofactor">
    <cofactor evidence="1">
        <name>pyridoxal 5'-phosphate</name>
        <dbReference type="ChEBI" id="CHEBI:597326"/>
    </cofactor>
</comment>
<evidence type="ECO:0000259" key="6">
    <source>
        <dbReference type="Pfam" id="PF00155"/>
    </source>
</evidence>
<dbReference type="Proteomes" id="UP000055060">
    <property type="component" value="Unassembled WGS sequence"/>
</dbReference>
<evidence type="ECO:0000256" key="1">
    <source>
        <dbReference type="ARBA" id="ARBA00001933"/>
    </source>
</evidence>